<keyword evidence="7" id="KW-0378">Hydrolase</keyword>
<comment type="similarity">
    <text evidence="2">Belongs to the ANKZF1/VMS1 family.</text>
</comment>
<dbReference type="OrthoDB" id="850705at2"/>
<gene>
    <name evidence="11" type="ORF">HLUCCX10_16380</name>
</gene>
<dbReference type="GO" id="GO:0005737">
    <property type="term" value="C:cytoplasm"/>
    <property type="evidence" value="ECO:0007669"/>
    <property type="project" value="UniProtKB-SubCell"/>
</dbReference>
<dbReference type="AlphaFoldDB" id="A0A0P7Y543"/>
<dbReference type="Pfam" id="PF18826">
    <property type="entry name" value="bVLRF1"/>
    <property type="match status" value="1"/>
</dbReference>
<keyword evidence="4" id="KW-0540">Nuclease</keyword>
<reference evidence="11 12" key="1">
    <citation type="submission" date="2015-09" db="EMBL/GenBank/DDBJ databases">
        <title>Identification and resolution of microdiversity through metagenomic sequencing of parallel consortia.</title>
        <authorList>
            <person name="Nelson W.C."/>
            <person name="Romine M.F."/>
            <person name="Lindemann S.R."/>
        </authorList>
    </citation>
    <scope>NUCLEOTIDE SEQUENCE [LARGE SCALE GENOMIC DNA]</scope>
    <source>
        <strain evidence="11">HL-49</strain>
    </source>
</reference>
<dbReference type="GO" id="GO:0016787">
    <property type="term" value="F:hydrolase activity"/>
    <property type="evidence" value="ECO:0007669"/>
    <property type="project" value="UniProtKB-KW"/>
</dbReference>
<organism evidence="11 12">
    <name type="scientific">Algoriphagus marincola HL-49</name>
    <dbReference type="NCBI Taxonomy" id="1305737"/>
    <lineage>
        <taxon>Bacteria</taxon>
        <taxon>Pseudomonadati</taxon>
        <taxon>Bacteroidota</taxon>
        <taxon>Cytophagia</taxon>
        <taxon>Cytophagales</taxon>
        <taxon>Cyclobacteriaceae</taxon>
        <taxon>Algoriphagus</taxon>
    </lineage>
</organism>
<evidence type="ECO:0000256" key="4">
    <source>
        <dbReference type="ARBA" id="ARBA00022722"/>
    </source>
</evidence>
<name>A0A0P7Y543_9BACT</name>
<evidence type="ECO:0000313" key="12">
    <source>
        <dbReference type="Proteomes" id="UP000050421"/>
    </source>
</evidence>
<evidence type="ECO:0000259" key="10">
    <source>
        <dbReference type="PROSITE" id="PS52044"/>
    </source>
</evidence>
<evidence type="ECO:0000256" key="2">
    <source>
        <dbReference type="ARBA" id="ARBA00009262"/>
    </source>
</evidence>
<evidence type="ECO:0000256" key="8">
    <source>
        <dbReference type="ARBA" id="ARBA00023043"/>
    </source>
</evidence>
<comment type="subcellular location">
    <subcellularLocation>
        <location evidence="1">Cytoplasm</location>
    </subcellularLocation>
</comment>
<evidence type="ECO:0000256" key="6">
    <source>
        <dbReference type="ARBA" id="ARBA00022759"/>
    </source>
</evidence>
<dbReference type="InterPro" id="IPR041175">
    <property type="entry name" value="VLRF1/Vms1"/>
</dbReference>
<dbReference type="PANTHER" id="PTHR16036:SF2">
    <property type="entry name" value="TRNA ENDONUCLEASE ANKZF1"/>
    <property type="match status" value="1"/>
</dbReference>
<keyword evidence="3" id="KW-0963">Cytoplasm</keyword>
<evidence type="ECO:0000256" key="7">
    <source>
        <dbReference type="ARBA" id="ARBA00022801"/>
    </source>
</evidence>
<protein>
    <recommendedName>
        <fullName evidence="10">VLRF1 domain-containing protein</fullName>
    </recommendedName>
</protein>
<comment type="caution">
    <text evidence="11">The sequence shown here is derived from an EMBL/GenBank/DDBJ whole genome shotgun (WGS) entry which is preliminary data.</text>
</comment>
<keyword evidence="8" id="KW-0040">ANK repeat</keyword>
<dbReference type="GO" id="GO:0004519">
    <property type="term" value="F:endonuclease activity"/>
    <property type="evidence" value="ECO:0007669"/>
    <property type="project" value="UniProtKB-KW"/>
</dbReference>
<sequence>MHIPNTQNIDFTTFEELLKKSKKENLDLQYNQKKHQLELGMQNNWFAKIFLPWDHNWQNDQLVFQSKSAIALVGIRAGQAFTGLIENRHLIDHKIFRAYMVRKKQGKSQVKHLKTKGKSRAGSKIRLAETERFFNEINERLKVYAGQVAVDRWGIACGKTLWPYLFDAEVTPPFSKKESNLVQLPFHVQQASFEELQAISELLMGYHLLLSDEGKDFFEEIFQKPKNDLSTEDDW</sequence>
<dbReference type="EMBL" id="LJXT01000144">
    <property type="protein sequence ID" value="KPQ09379.1"/>
    <property type="molecule type" value="Genomic_DNA"/>
</dbReference>
<dbReference type="PANTHER" id="PTHR16036">
    <property type="entry name" value="ANKYRIN REPEAT AND ZINC FINGER DOMAIN-CONTAINING PROTEIN 1"/>
    <property type="match status" value="1"/>
</dbReference>
<accession>A0A0P7Y543</accession>
<proteinExistence type="inferred from homology"/>
<keyword evidence="6" id="KW-0255">Endonuclease</keyword>
<evidence type="ECO:0000256" key="1">
    <source>
        <dbReference type="ARBA" id="ARBA00004496"/>
    </source>
</evidence>
<feature type="domain" description="VLRF1" evidence="10">
    <location>
        <begin position="66"/>
        <end position="205"/>
    </location>
</feature>
<evidence type="ECO:0000256" key="3">
    <source>
        <dbReference type="ARBA" id="ARBA00022490"/>
    </source>
</evidence>
<evidence type="ECO:0000256" key="5">
    <source>
        <dbReference type="ARBA" id="ARBA00022737"/>
    </source>
</evidence>
<dbReference type="eggNOG" id="ENOG502ZM41">
    <property type="taxonomic scope" value="Bacteria"/>
</dbReference>
<dbReference type="PROSITE" id="PS52044">
    <property type="entry name" value="VLRF1"/>
    <property type="match status" value="1"/>
</dbReference>
<dbReference type="GO" id="GO:0036503">
    <property type="term" value="P:ERAD pathway"/>
    <property type="evidence" value="ECO:0007669"/>
    <property type="project" value="TreeGrafter"/>
</dbReference>
<evidence type="ECO:0000313" key="11">
    <source>
        <dbReference type="EMBL" id="KPQ09379.1"/>
    </source>
</evidence>
<dbReference type="InterPro" id="IPR047139">
    <property type="entry name" value="ANKZ1/VMS1"/>
</dbReference>
<keyword evidence="5" id="KW-0677">Repeat</keyword>
<dbReference type="PATRIC" id="fig|1305737.6.peg.274"/>
<dbReference type="STRING" id="1305737.GCA_000526355_01045"/>
<evidence type="ECO:0000256" key="9">
    <source>
        <dbReference type="ARBA" id="ARBA00023054"/>
    </source>
</evidence>
<keyword evidence="9" id="KW-0175">Coiled coil</keyword>
<dbReference type="Proteomes" id="UP000050421">
    <property type="component" value="Unassembled WGS sequence"/>
</dbReference>